<dbReference type="EMBL" id="ML002382">
    <property type="protein sequence ID" value="RKP38294.1"/>
    <property type="molecule type" value="Genomic_DNA"/>
</dbReference>
<dbReference type="AlphaFoldDB" id="A0A4P9ZXA1"/>
<organism evidence="2 3">
    <name type="scientific">Dimargaris cristalligena</name>
    <dbReference type="NCBI Taxonomy" id="215637"/>
    <lineage>
        <taxon>Eukaryota</taxon>
        <taxon>Fungi</taxon>
        <taxon>Fungi incertae sedis</taxon>
        <taxon>Zoopagomycota</taxon>
        <taxon>Kickxellomycotina</taxon>
        <taxon>Dimargaritomycetes</taxon>
        <taxon>Dimargaritales</taxon>
        <taxon>Dimargaritaceae</taxon>
        <taxon>Dimargaris</taxon>
    </lineage>
</organism>
<evidence type="ECO:0000313" key="3">
    <source>
        <dbReference type="Proteomes" id="UP000268162"/>
    </source>
</evidence>
<name>A0A4P9ZXA1_9FUNG</name>
<evidence type="ECO:0000256" key="1">
    <source>
        <dbReference type="SAM" id="MobiDB-lite"/>
    </source>
</evidence>
<accession>A0A4P9ZXA1</accession>
<feature type="region of interest" description="Disordered" evidence="1">
    <location>
        <begin position="62"/>
        <end position="82"/>
    </location>
</feature>
<reference evidence="3" key="1">
    <citation type="journal article" date="2018" name="Nat. Microbiol.">
        <title>Leveraging single-cell genomics to expand the fungal tree of life.</title>
        <authorList>
            <person name="Ahrendt S.R."/>
            <person name="Quandt C.A."/>
            <person name="Ciobanu D."/>
            <person name="Clum A."/>
            <person name="Salamov A."/>
            <person name="Andreopoulos B."/>
            <person name="Cheng J.F."/>
            <person name="Woyke T."/>
            <person name="Pelin A."/>
            <person name="Henrissat B."/>
            <person name="Reynolds N.K."/>
            <person name="Benny G.L."/>
            <person name="Smith M.E."/>
            <person name="James T.Y."/>
            <person name="Grigoriev I.V."/>
        </authorList>
    </citation>
    <scope>NUCLEOTIDE SEQUENCE [LARGE SCALE GENOMIC DNA]</scope>
    <source>
        <strain evidence="3">RSA 468</strain>
    </source>
</reference>
<dbReference type="InterPro" id="IPR011990">
    <property type="entry name" value="TPR-like_helical_dom_sf"/>
</dbReference>
<feature type="compositionally biased region" description="Low complexity" evidence="1">
    <location>
        <begin position="66"/>
        <end position="77"/>
    </location>
</feature>
<gene>
    <name evidence="2" type="ORF">BJ085DRAFT_29162</name>
</gene>
<keyword evidence="3" id="KW-1185">Reference proteome</keyword>
<evidence type="ECO:0000313" key="2">
    <source>
        <dbReference type="EMBL" id="RKP38294.1"/>
    </source>
</evidence>
<protein>
    <submittedName>
        <fullName evidence="2">Uncharacterized protein</fullName>
    </submittedName>
</protein>
<dbReference type="Proteomes" id="UP000268162">
    <property type="component" value="Unassembled WGS sequence"/>
</dbReference>
<sequence>MPKEGPVDEPMSLPSPSASAAGAASAVFFRDARFLTLVNRLVPSDCFNNELRLEAAHGFNRDLADPASSSSPATASRRPTDLTDKLYDMRNPAYVANTILTYDLNEFARFLDSNATSLSRNEPDYLTVRQLQDSDRARSSLEHANIFFDQGNFKEALVEANRAVRLRADYIEAYLTRTQLLYHDQQYEAAFADLDRVFRLEKDHPQATTLARQFSNRMP</sequence>
<dbReference type="Gene3D" id="1.25.40.10">
    <property type="entry name" value="Tetratricopeptide repeat domain"/>
    <property type="match status" value="1"/>
</dbReference>
<proteinExistence type="predicted"/>
<dbReference type="SUPFAM" id="SSF48452">
    <property type="entry name" value="TPR-like"/>
    <property type="match status" value="1"/>
</dbReference>